<keyword evidence="2" id="KW-1185">Reference proteome</keyword>
<dbReference type="Proteomes" id="UP001064048">
    <property type="component" value="Chromosome 3"/>
</dbReference>
<evidence type="ECO:0000313" key="2">
    <source>
        <dbReference type="Proteomes" id="UP001064048"/>
    </source>
</evidence>
<proteinExistence type="predicted"/>
<dbReference type="EMBL" id="CM046103">
    <property type="protein sequence ID" value="KAI8428207.1"/>
    <property type="molecule type" value="Genomic_DNA"/>
</dbReference>
<sequence length="67" mass="7781">MEVVPKDEERLRRLRALEERLCDPRSPGNVDSLLDTVAALVSDCDHPAIRRMKNVEAYTTRFPMFIH</sequence>
<accession>A0ACC0JW42</accession>
<organism evidence="1 2">
    <name type="scientific">Choristoneura fumiferana</name>
    <name type="common">Spruce budworm moth</name>
    <name type="synonym">Archips fumiferana</name>
    <dbReference type="NCBI Taxonomy" id="7141"/>
    <lineage>
        <taxon>Eukaryota</taxon>
        <taxon>Metazoa</taxon>
        <taxon>Ecdysozoa</taxon>
        <taxon>Arthropoda</taxon>
        <taxon>Hexapoda</taxon>
        <taxon>Insecta</taxon>
        <taxon>Pterygota</taxon>
        <taxon>Neoptera</taxon>
        <taxon>Endopterygota</taxon>
        <taxon>Lepidoptera</taxon>
        <taxon>Glossata</taxon>
        <taxon>Ditrysia</taxon>
        <taxon>Tortricoidea</taxon>
        <taxon>Tortricidae</taxon>
        <taxon>Tortricinae</taxon>
        <taxon>Choristoneura</taxon>
    </lineage>
</organism>
<comment type="caution">
    <text evidence="1">The sequence shown here is derived from an EMBL/GenBank/DDBJ whole genome shotgun (WGS) entry which is preliminary data.</text>
</comment>
<gene>
    <name evidence="1" type="ORF">MSG28_002437</name>
</gene>
<evidence type="ECO:0000313" key="1">
    <source>
        <dbReference type="EMBL" id="KAI8428207.1"/>
    </source>
</evidence>
<protein>
    <submittedName>
        <fullName evidence="1">Uncharacterized protein</fullName>
    </submittedName>
</protein>
<name>A0ACC0JW42_CHOFU</name>
<reference evidence="1 2" key="1">
    <citation type="journal article" date="2022" name="Genome Biol. Evol.">
        <title>The Spruce Budworm Genome: Reconstructing the Evolutionary History of Antifreeze Proteins.</title>
        <authorList>
            <person name="Beliveau C."/>
            <person name="Gagne P."/>
            <person name="Picq S."/>
            <person name="Vernygora O."/>
            <person name="Keeling C.I."/>
            <person name="Pinkney K."/>
            <person name="Doucet D."/>
            <person name="Wen F."/>
            <person name="Johnston J.S."/>
            <person name="Maaroufi H."/>
            <person name="Boyle B."/>
            <person name="Laroche J."/>
            <person name="Dewar K."/>
            <person name="Juretic N."/>
            <person name="Blackburn G."/>
            <person name="Nisole A."/>
            <person name="Brunet B."/>
            <person name="Brandao M."/>
            <person name="Lumley L."/>
            <person name="Duan J."/>
            <person name="Quan G."/>
            <person name="Lucarotti C.J."/>
            <person name="Roe A.D."/>
            <person name="Sperling F.A.H."/>
            <person name="Levesque R.C."/>
            <person name="Cusson M."/>
        </authorList>
    </citation>
    <scope>NUCLEOTIDE SEQUENCE [LARGE SCALE GENOMIC DNA]</scope>
    <source>
        <strain evidence="1">Glfc:IPQL:Cfum</strain>
    </source>
</reference>